<sequence>MNWKNNFKKYKVIWVLAIIVLGMGLVRWKYGYKGGGEEVAPIAPTVTPEPTVSIDEEDYPLWRLLPYSEVGFTVDRYIEPLTLMVYIQGVDEKIVAKKIGEWMGKNGVVPETHKIVISDSAASEEVGN</sequence>
<evidence type="ECO:0000313" key="3">
    <source>
        <dbReference type="Proteomes" id="UP000185874"/>
    </source>
</evidence>
<comment type="caution">
    <text evidence="2">The sequence shown here is derived from an EMBL/GenBank/DDBJ whole genome shotgun (WGS) entry which is preliminary data.</text>
</comment>
<dbReference type="EMBL" id="MGDJ01000032">
    <property type="protein sequence ID" value="OGL52212.1"/>
    <property type="molecule type" value="Genomic_DNA"/>
</dbReference>
<keyword evidence="1" id="KW-1133">Transmembrane helix</keyword>
<proteinExistence type="predicted"/>
<reference evidence="2 3" key="1">
    <citation type="journal article" date="2016" name="Nat. Commun.">
        <title>Thousands of microbial genomes shed light on interconnected biogeochemical processes in an aquifer system.</title>
        <authorList>
            <person name="Anantharaman K."/>
            <person name="Brown C.T."/>
            <person name="Hug L.A."/>
            <person name="Sharon I."/>
            <person name="Castelle C.J."/>
            <person name="Probst A.J."/>
            <person name="Thomas B.C."/>
            <person name="Singh A."/>
            <person name="Wilkins M.J."/>
            <person name="Karaoz U."/>
            <person name="Brodie E.L."/>
            <person name="Williams K.H."/>
            <person name="Hubbard S.S."/>
            <person name="Banfield J.F."/>
        </authorList>
    </citation>
    <scope>NUCLEOTIDE SEQUENCE [LARGE SCALE GENOMIC DNA]</scope>
</reference>
<protein>
    <submittedName>
        <fullName evidence="2">Uncharacterized protein</fullName>
    </submittedName>
</protein>
<keyword evidence="1" id="KW-0812">Transmembrane</keyword>
<dbReference type="AlphaFoldDB" id="A0A1F7SEK6"/>
<gene>
    <name evidence="2" type="ORF">A3K55_00140</name>
</gene>
<feature type="transmembrane region" description="Helical" evidence="1">
    <location>
        <begin position="12"/>
        <end position="30"/>
    </location>
</feature>
<dbReference type="Proteomes" id="UP000185874">
    <property type="component" value="Unassembled WGS sequence"/>
</dbReference>
<organism evidence="2 3">
    <name type="scientific">Candidatus Shapirobacteria bacterium RBG_13_44_7</name>
    <dbReference type="NCBI Taxonomy" id="1802149"/>
    <lineage>
        <taxon>Bacteria</taxon>
        <taxon>Candidatus Shapironibacteriota</taxon>
    </lineage>
</organism>
<name>A0A1F7SEK6_9BACT</name>
<keyword evidence="1" id="KW-0472">Membrane</keyword>
<evidence type="ECO:0000256" key="1">
    <source>
        <dbReference type="SAM" id="Phobius"/>
    </source>
</evidence>
<accession>A0A1F7SEK6</accession>
<evidence type="ECO:0000313" key="2">
    <source>
        <dbReference type="EMBL" id="OGL52212.1"/>
    </source>
</evidence>